<dbReference type="Pfam" id="PF23782">
    <property type="entry name" value="Tsg_N"/>
    <property type="match status" value="1"/>
</dbReference>
<evidence type="ECO:0000256" key="2">
    <source>
        <dbReference type="ARBA" id="ARBA00010047"/>
    </source>
</evidence>
<accession>T1HVJ8</accession>
<keyword evidence="5 8" id="KW-0732">Signal</keyword>
<sequence>FAKMFNSVRIFQILTFTLLGLIIILQFSECCNEAVCASIVSKCMITQSCKCDMKNCTCCKECYNCLNNLYSECCSCVEFCPKPNYTVSALSRKSHVEKLSDPFLNLFQILTSEPDSHKRWITFTFPVDFDRAHFKPHFEKEVKFRIQQNEQEVDPMKDIVTLNCTVVYMSQCMSWNKCKGSCQSMGASSYRWFHDGCCECIGDKCTNYGIDESRCLHCPDESEDLPDESELDYGDDEEEM</sequence>
<name>T1HVJ8_RHOPR</name>
<dbReference type="AlphaFoldDB" id="T1HVJ8"/>
<keyword evidence="12" id="KW-1185">Reference proteome</keyword>
<evidence type="ECO:0000313" key="12">
    <source>
        <dbReference type="Proteomes" id="UP000015103"/>
    </source>
</evidence>
<feature type="signal peptide" evidence="8">
    <location>
        <begin position="1"/>
        <end position="30"/>
    </location>
</feature>
<evidence type="ECO:0000313" key="11">
    <source>
        <dbReference type="EnsemblMetazoa" id="RPRC008068-PA"/>
    </source>
</evidence>
<evidence type="ECO:0000256" key="5">
    <source>
        <dbReference type="ARBA" id="ARBA00022729"/>
    </source>
</evidence>
<dbReference type="GO" id="GO:0030510">
    <property type="term" value="P:regulation of BMP signaling pathway"/>
    <property type="evidence" value="ECO:0007669"/>
    <property type="project" value="TreeGrafter"/>
</dbReference>
<feature type="domain" description="Tsg C-terminal" evidence="9">
    <location>
        <begin position="90"/>
        <end position="219"/>
    </location>
</feature>
<dbReference type="FunCoup" id="T1HVJ8">
    <property type="interactions" value="188"/>
</dbReference>
<evidence type="ECO:0000256" key="6">
    <source>
        <dbReference type="ARBA" id="ARBA00023180"/>
    </source>
</evidence>
<protein>
    <submittedName>
        <fullName evidence="11">Uncharacterized protein</fullName>
    </submittedName>
</protein>
<dbReference type="eggNOG" id="ENOG502QRE9">
    <property type="taxonomic scope" value="Eukaryota"/>
</dbReference>
<comment type="subcellular location">
    <subcellularLocation>
        <location evidence="1">Secreted</location>
    </subcellularLocation>
</comment>
<feature type="chain" id="PRO_5043780572" evidence="8">
    <location>
        <begin position="31"/>
        <end position="240"/>
    </location>
</feature>
<dbReference type="HOGENOM" id="CLU_082511_0_0_1"/>
<dbReference type="Pfam" id="PF04668">
    <property type="entry name" value="Tsg"/>
    <property type="match status" value="1"/>
</dbReference>
<evidence type="ECO:0000259" key="10">
    <source>
        <dbReference type="Pfam" id="PF23782"/>
    </source>
</evidence>
<organism evidence="11 12">
    <name type="scientific">Rhodnius prolixus</name>
    <name type="common">Triatomid bug</name>
    <dbReference type="NCBI Taxonomy" id="13249"/>
    <lineage>
        <taxon>Eukaryota</taxon>
        <taxon>Metazoa</taxon>
        <taxon>Ecdysozoa</taxon>
        <taxon>Arthropoda</taxon>
        <taxon>Hexapoda</taxon>
        <taxon>Insecta</taxon>
        <taxon>Pterygota</taxon>
        <taxon>Neoptera</taxon>
        <taxon>Paraneoptera</taxon>
        <taxon>Hemiptera</taxon>
        <taxon>Heteroptera</taxon>
        <taxon>Panheteroptera</taxon>
        <taxon>Cimicomorpha</taxon>
        <taxon>Reduviidae</taxon>
        <taxon>Triatominae</taxon>
        <taxon>Rhodnius</taxon>
    </lineage>
</organism>
<dbReference type="PANTHER" id="PTHR12312">
    <property type="entry name" value="TWISTED GASTRULATION PROTEIN HOMOLOG 1-A-RELATED"/>
    <property type="match status" value="1"/>
</dbReference>
<dbReference type="InParanoid" id="T1HVJ8"/>
<evidence type="ECO:0000259" key="9">
    <source>
        <dbReference type="Pfam" id="PF04668"/>
    </source>
</evidence>
<proteinExistence type="inferred from homology"/>
<keyword evidence="6" id="KW-0325">Glycoprotein</keyword>
<dbReference type="EMBL" id="ACPB03010102">
    <property type="status" value="NOT_ANNOTATED_CDS"/>
    <property type="molecule type" value="Genomic_DNA"/>
</dbReference>
<dbReference type="EnsemblMetazoa" id="RPRC008068-RA">
    <property type="protein sequence ID" value="RPRC008068-PA"/>
    <property type="gene ID" value="RPRC008068"/>
</dbReference>
<dbReference type="Proteomes" id="UP000015103">
    <property type="component" value="Unassembled WGS sequence"/>
</dbReference>
<evidence type="ECO:0000256" key="7">
    <source>
        <dbReference type="SAM" id="MobiDB-lite"/>
    </source>
</evidence>
<dbReference type="OMA" id="NCTVAFF"/>
<keyword evidence="3" id="KW-0217">Developmental protein</keyword>
<feature type="region of interest" description="Disordered" evidence="7">
    <location>
        <begin position="221"/>
        <end position="240"/>
    </location>
</feature>
<dbReference type="GO" id="GO:0005615">
    <property type="term" value="C:extracellular space"/>
    <property type="evidence" value="ECO:0007669"/>
    <property type="project" value="TreeGrafter"/>
</dbReference>
<dbReference type="STRING" id="13249.T1HVJ8"/>
<evidence type="ECO:0000256" key="4">
    <source>
        <dbReference type="ARBA" id="ARBA00022525"/>
    </source>
</evidence>
<dbReference type="VEuPathDB" id="VectorBase:RPRC008068"/>
<keyword evidence="4" id="KW-0964">Secreted</keyword>
<dbReference type="InterPro" id="IPR057635">
    <property type="entry name" value="Tsg_N"/>
</dbReference>
<evidence type="ECO:0000256" key="3">
    <source>
        <dbReference type="ARBA" id="ARBA00022473"/>
    </source>
</evidence>
<dbReference type="InterPro" id="IPR006761">
    <property type="entry name" value="Tsg"/>
</dbReference>
<evidence type="ECO:0000256" key="1">
    <source>
        <dbReference type="ARBA" id="ARBA00004613"/>
    </source>
</evidence>
<feature type="domain" description="Tsg N-terminal" evidence="10">
    <location>
        <begin position="30"/>
        <end position="86"/>
    </location>
</feature>
<dbReference type="InterPro" id="IPR057726">
    <property type="entry name" value="Tsg_C"/>
</dbReference>
<comment type="similarity">
    <text evidence="2">Belongs to the twisted gastrulation protein family.</text>
</comment>
<reference evidence="11" key="1">
    <citation type="submission" date="2015-05" db="UniProtKB">
        <authorList>
            <consortium name="EnsemblMetazoa"/>
        </authorList>
    </citation>
    <scope>IDENTIFICATION</scope>
</reference>
<evidence type="ECO:0000256" key="8">
    <source>
        <dbReference type="SAM" id="SignalP"/>
    </source>
</evidence>
<dbReference type="PANTHER" id="PTHR12312:SF16">
    <property type="entry name" value="TWISTED GASTRULATION PROTEIN HOMOLOG 1-A-RELATED"/>
    <property type="match status" value="1"/>
</dbReference>